<sequence length="206" mass="22852">MLNRASDFSFLLDPVRNQQLAVNEAVKEGVVGPELHHKLLSAERAVTGYKDPYMGEQISLFQAMKKDLIVRDHGICLLKAQITTGGIIDPVHSRHVPVDVAYQHGYFNEEMNRILADPSDDTKGFFNPNTHENLLQLLEHYKAAKGGKLVYTDSEACDVFEKATVSAPFGKFQGKTSSTGICYGSSARARITMKKIIKIVITVVEE</sequence>
<evidence type="ECO:0000256" key="1">
    <source>
        <dbReference type="ARBA" id="ARBA00009109"/>
    </source>
</evidence>
<dbReference type="GO" id="GO:0045110">
    <property type="term" value="P:intermediate filament bundle assembly"/>
    <property type="evidence" value="ECO:0007669"/>
    <property type="project" value="TreeGrafter"/>
</dbReference>
<evidence type="ECO:0000313" key="5">
    <source>
        <dbReference type="Proteomes" id="UP000092124"/>
    </source>
</evidence>
<dbReference type="SUPFAM" id="SSF75399">
    <property type="entry name" value="Plakin repeat"/>
    <property type="match status" value="1"/>
</dbReference>
<dbReference type="SMART" id="SM00250">
    <property type="entry name" value="PLEC"/>
    <property type="match status" value="3"/>
</dbReference>
<dbReference type="Proteomes" id="UP000092124">
    <property type="component" value="Unassembled WGS sequence"/>
</dbReference>
<accession>A0A1A6H8C0</accession>
<evidence type="ECO:0000313" key="4">
    <source>
        <dbReference type="EMBL" id="OBS74110.1"/>
    </source>
</evidence>
<keyword evidence="2" id="KW-0597">Phosphoprotein</keyword>
<evidence type="ECO:0000256" key="2">
    <source>
        <dbReference type="ARBA" id="ARBA00022553"/>
    </source>
</evidence>
<organism evidence="4 5">
    <name type="scientific">Neotoma lepida</name>
    <name type="common">Desert woodrat</name>
    <dbReference type="NCBI Taxonomy" id="56216"/>
    <lineage>
        <taxon>Eukaryota</taxon>
        <taxon>Metazoa</taxon>
        <taxon>Chordata</taxon>
        <taxon>Craniata</taxon>
        <taxon>Vertebrata</taxon>
        <taxon>Euteleostomi</taxon>
        <taxon>Mammalia</taxon>
        <taxon>Eutheria</taxon>
        <taxon>Euarchontoglires</taxon>
        <taxon>Glires</taxon>
        <taxon>Rodentia</taxon>
        <taxon>Myomorpha</taxon>
        <taxon>Muroidea</taxon>
        <taxon>Cricetidae</taxon>
        <taxon>Neotominae</taxon>
        <taxon>Neotoma</taxon>
    </lineage>
</organism>
<protein>
    <submittedName>
        <fullName evidence="4">Uncharacterized protein</fullName>
    </submittedName>
</protein>
<dbReference type="PANTHER" id="PTHR23169:SF21">
    <property type="entry name" value="EPIPLAKIN"/>
    <property type="match status" value="1"/>
</dbReference>
<dbReference type="EMBL" id="LZPO01044493">
    <property type="protein sequence ID" value="OBS74110.1"/>
    <property type="molecule type" value="Genomic_DNA"/>
</dbReference>
<dbReference type="InterPro" id="IPR043197">
    <property type="entry name" value="Plakin"/>
</dbReference>
<proteinExistence type="inferred from homology"/>
<dbReference type="PANTHER" id="PTHR23169">
    <property type="entry name" value="ENVOPLAKIN"/>
    <property type="match status" value="1"/>
</dbReference>
<dbReference type="GO" id="GO:0045095">
    <property type="term" value="C:keratin filament"/>
    <property type="evidence" value="ECO:0007669"/>
    <property type="project" value="TreeGrafter"/>
</dbReference>
<dbReference type="GO" id="GO:0005737">
    <property type="term" value="C:cytoplasm"/>
    <property type="evidence" value="ECO:0007669"/>
    <property type="project" value="TreeGrafter"/>
</dbReference>
<evidence type="ECO:0000256" key="3">
    <source>
        <dbReference type="ARBA" id="ARBA00022737"/>
    </source>
</evidence>
<dbReference type="GO" id="GO:0042060">
    <property type="term" value="P:wound healing"/>
    <property type="evidence" value="ECO:0007669"/>
    <property type="project" value="TreeGrafter"/>
</dbReference>
<dbReference type="STRING" id="56216.A0A1A6H8C0"/>
<dbReference type="Pfam" id="PF00681">
    <property type="entry name" value="Plectin"/>
    <property type="match status" value="2"/>
</dbReference>
<comment type="caution">
    <text evidence="4">The sequence shown here is derived from an EMBL/GenBank/DDBJ whole genome shotgun (WGS) entry which is preliminary data.</text>
</comment>
<keyword evidence="5" id="KW-1185">Reference proteome</keyword>
<reference evidence="4 5" key="1">
    <citation type="submission" date="2016-06" db="EMBL/GenBank/DDBJ databases">
        <title>The Draft Genome Sequence and Annotation of the Desert Woodrat Neotoma lepida.</title>
        <authorList>
            <person name="Campbell M."/>
            <person name="Oakeson K.F."/>
            <person name="Yandell M."/>
            <person name="Halpert J.R."/>
            <person name="Dearing D."/>
        </authorList>
    </citation>
    <scope>NUCLEOTIDE SEQUENCE [LARGE SCALE GENOMIC DNA]</scope>
    <source>
        <strain evidence="4">417</strain>
        <tissue evidence="4">Liver</tissue>
    </source>
</reference>
<dbReference type="OrthoDB" id="9685363at2759"/>
<keyword evidence="3" id="KW-0677">Repeat</keyword>
<dbReference type="Gene3D" id="3.90.1290.10">
    <property type="entry name" value="Plakin repeat"/>
    <property type="match status" value="1"/>
</dbReference>
<dbReference type="AlphaFoldDB" id="A0A1A6H8C0"/>
<dbReference type="InterPro" id="IPR035915">
    <property type="entry name" value="Plakin_repeat_sf"/>
</dbReference>
<dbReference type="GO" id="GO:0042995">
    <property type="term" value="C:cell projection"/>
    <property type="evidence" value="ECO:0007669"/>
    <property type="project" value="UniProtKB-SubCell"/>
</dbReference>
<comment type="similarity">
    <text evidence="1">Belongs to the plakin or cytolinker family.</text>
</comment>
<dbReference type="GO" id="GO:0030054">
    <property type="term" value="C:cell junction"/>
    <property type="evidence" value="ECO:0007669"/>
    <property type="project" value="TreeGrafter"/>
</dbReference>
<dbReference type="GO" id="GO:0005198">
    <property type="term" value="F:structural molecule activity"/>
    <property type="evidence" value="ECO:0007669"/>
    <property type="project" value="TreeGrafter"/>
</dbReference>
<dbReference type="GO" id="GO:0016020">
    <property type="term" value="C:membrane"/>
    <property type="evidence" value="ECO:0007669"/>
    <property type="project" value="TreeGrafter"/>
</dbReference>
<dbReference type="InterPro" id="IPR001101">
    <property type="entry name" value="Plectin_repeat"/>
</dbReference>
<name>A0A1A6H8C0_NEOLE</name>
<gene>
    <name evidence="4" type="ORF">A6R68_15351</name>
</gene>
<dbReference type="GO" id="GO:1990254">
    <property type="term" value="F:keratin filament binding"/>
    <property type="evidence" value="ECO:0007669"/>
    <property type="project" value="TreeGrafter"/>
</dbReference>